<dbReference type="EMBL" id="ML996085">
    <property type="protein sequence ID" value="KAF2153086.1"/>
    <property type="molecule type" value="Genomic_DNA"/>
</dbReference>
<accession>A0A9P4MMU3</accession>
<feature type="region of interest" description="Disordered" evidence="1">
    <location>
        <begin position="1"/>
        <end position="24"/>
    </location>
</feature>
<gene>
    <name evidence="2" type="ORF">K461DRAFT_134740</name>
</gene>
<evidence type="ECO:0000313" key="3">
    <source>
        <dbReference type="Proteomes" id="UP000799439"/>
    </source>
</evidence>
<dbReference type="Proteomes" id="UP000799439">
    <property type="component" value="Unassembled WGS sequence"/>
</dbReference>
<name>A0A9P4MMU3_9PEZI</name>
<evidence type="ECO:0000256" key="1">
    <source>
        <dbReference type="SAM" id="MobiDB-lite"/>
    </source>
</evidence>
<proteinExistence type="predicted"/>
<keyword evidence="3" id="KW-1185">Reference proteome</keyword>
<protein>
    <submittedName>
        <fullName evidence="2">Uncharacterized protein</fullName>
    </submittedName>
</protein>
<organism evidence="2 3">
    <name type="scientific">Myriangium duriaei CBS 260.36</name>
    <dbReference type="NCBI Taxonomy" id="1168546"/>
    <lineage>
        <taxon>Eukaryota</taxon>
        <taxon>Fungi</taxon>
        <taxon>Dikarya</taxon>
        <taxon>Ascomycota</taxon>
        <taxon>Pezizomycotina</taxon>
        <taxon>Dothideomycetes</taxon>
        <taxon>Dothideomycetidae</taxon>
        <taxon>Myriangiales</taxon>
        <taxon>Myriangiaceae</taxon>
        <taxon>Myriangium</taxon>
    </lineage>
</organism>
<comment type="caution">
    <text evidence="2">The sequence shown here is derived from an EMBL/GenBank/DDBJ whole genome shotgun (WGS) entry which is preliminary data.</text>
</comment>
<sequence>MTVATATATAPSATTTPRLSSLLQPTPLLQPKLTLNIAPSSTTQFAGSNTPTSAAATEAARAAALVLAAVQRLNGIAAMRNAALKTVKDKAGSTMTNSTETPGTPIVEVGVVVNVGYEAVQRKRARTGGEERVVKRKRA</sequence>
<reference evidence="2" key="1">
    <citation type="journal article" date="2020" name="Stud. Mycol.">
        <title>101 Dothideomycetes genomes: a test case for predicting lifestyles and emergence of pathogens.</title>
        <authorList>
            <person name="Haridas S."/>
            <person name="Albert R."/>
            <person name="Binder M."/>
            <person name="Bloem J."/>
            <person name="Labutti K."/>
            <person name="Salamov A."/>
            <person name="Andreopoulos B."/>
            <person name="Baker S."/>
            <person name="Barry K."/>
            <person name="Bills G."/>
            <person name="Bluhm B."/>
            <person name="Cannon C."/>
            <person name="Castanera R."/>
            <person name="Culley D."/>
            <person name="Daum C."/>
            <person name="Ezra D."/>
            <person name="Gonzalez J."/>
            <person name="Henrissat B."/>
            <person name="Kuo A."/>
            <person name="Liang C."/>
            <person name="Lipzen A."/>
            <person name="Lutzoni F."/>
            <person name="Magnuson J."/>
            <person name="Mondo S."/>
            <person name="Nolan M."/>
            <person name="Ohm R."/>
            <person name="Pangilinan J."/>
            <person name="Park H.-J."/>
            <person name="Ramirez L."/>
            <person name="Alfaro M."/>
            <person name="Sun H."/>
            <person name="Tritt A."/>
            <person name="Yoshinaga Y."/>
            <person name="Zwiers L.-H."/>
            <person name="Turgeon B."/>
            <person name="Goodwin S."/>
            <person name="Spatafora J."/>
            <person name="Crous P."/>
            <person name="Grigoriev I."/>
        </authorList>
    </citation>
    <scope>NUCLEOTIDE SEQUENCE</scope>
    <source>
        <strain evidence="2">CBS 260.36</strain>
    </source>
</reference>
<dbReference type="AlphaFoldDB" id="A0A9P4MMU3"/>
<evidence type="ECO:0000313" key="2">
    <source>
        <dbReference type="EMBL" id="KAF2153086.1"/>
    </source>
</evidence>